<reference evidence="2 3" key="1">
    <citation type="submission" date="2016-01" db="EMBL/GenBank/DDBJ databases">
        <authorList>
            <person name="Oliw E.H."/>
        </authorList>
    </citation>
    <scope>NUCLEOTIDE SEQUENCE [LARGE SCALE GENOMIC DNA]</scope>
    <source>
        <strain evidence="2 3">DY10</strain>
    </source>
</reference>
<evidence type="ECO:0000313" key="3">
    <source>
        <dbReference type="Proteomes" id="UP000187941"/>
    </source>
</evidence>
<dbReference type="Proteomes" id="UP000187941">
    <property type="component" value="Chromosome"/>
</dbReference>
<feature type="chain" id="PRO_5012320515" evidence="1">
    <location>
        <begin position="24"/>
        <end position="146"/>
    </location>
</feature>
<dbReference type="EMBL" id="CP014263">
    <property type="protein sequence ID" value="AQG80432.1"/>
    <property type="molecule type" value="Genomic_DNA"/>
</dbReference>
<sequence>MKSRVIFASLILGVGLMISKADAATTTNTDDSPAANKPASVMLVNDSLMQFAAYVGQNNVKFAQTTNWQNFMSVLSLYNQSPAAVLNISPASRVRFNEALAQVNIQLANANNTEATRWLNQADYTARMINFLWNVNQPVNEAPDVQ</sequence>
<feature type="signal peptide" evidence="1">
    <location>
        <begin position="1"/>
        <end position="23"/>
    </location>
</feature>
<dbReference type="OrthoDB" id="950681at2"/>
<keyword evidence="1" id="KW-0732">Signal</keyword>
<keyword evidence="3" id="KW-1185">Reference proteome</keyword>
<name>A0A1P9WYH2_9BACT</name>
<accession>A0A1P9WYH2</accession>
<organism evidence="2 3">
    <name type="scientific">Spirosoma montaniterrae</name>
    <dbReference type="NCBI Taxonomy" id="1178516"/>
    <lineage>
        <taxon>Bacteria</taxon>
        <taxon>Pseudomonadati</taxon>
        <taxon>Bacteroidota</taxon>
        <taxon>Cytophagia</taxon>
        <taxon>Cytophagales</taxon>
        <taxon>Cytophagaceae</taxon>
        <taxon>Spirosoma</taxon>
    </lineage>
</organism>
<proteinExistence type="predicted"/>
<evidence type="ECO:0000256" key="1">
    <source>
        <dbReference type="SAM" id="SignalP"/>
    </source>
</evidence>
<dbReference type="AlphaFoldDB" id="A0A1P9WYH2"/>
<dbReference type="KEGG" id="smon:AWR27_14535"/>
<gene>
    <name evidence="2" type="ORF">AWR27_14535</name>
</gene>
<protein>
    <submittedName>
        <fullName evidence="2">Uncharacterized protein</fullName>
    </submittedName>
</protein>
<evidence type="ECO:0000313" key="2">
    <source>
        <dbReference type="EMBL" id="AQG80432.1"/>
    </source>
</evidence>